<keyword evidence="3" id="KW-1185">Reference proteome</keyword>
<evidence type="ECO:0000256" key="1">
    <source>
        <dbReference type="SAM" id="Phobius"/>
    </source>
</evidence>
<feature type="transmembrane region" description="Helical" evidence="1">
    <location>
        <begin position="125"/>
        <end position="144"/>
    </location>
</feature>
<accession>A0A1Y6K3S8</accession>
<evidence type="ECO:0000313" key="2">
    <source>
        <dbReference type="EMBL" id="SMX54362.1"/>
    </source>
</evidence>
<reference evidence="3" key="1">
    <citation type="submission" date="2017-05" db="EMBL/GenBank/DDBJ databases">
        <authorList>
            <person name="Kirkegaard R."/>
            <person name="Mcilroy J S."/>
        </authorList>
    </citation>
    <scope>NUCLEOTIDE SEQUENCE [LARGE SCALE GENOMIC DNA]</scope>
</reference>
<keyword evidence="1" id="KW-0812">Transmembrane</keyword>
<gene>
    <name evidence="2" type="ORF">CFX1CAM_1297</name>
</gene>
<dbReference type="Proteomes" id="UP000195514">
    <property type="component" value="Chromosome I"/>
</dbReference>
<dbReference type="AlphaFoldDB" id="A0A1Y6K3S8"/>
<evidence type="ECO:0000313" key="3">
    <source>
        <dbReference type="Proteomes" id="UP000195514"/>
    </source>
</evidence>
<feature type="transmembrane region" description="Helical" evidence="1">
    <location>
        <begin position="7"/>
        <end position="26"/>
    </location>
</feature>
<feature type="transmembrane region" description="Helical" evidence="1">
    <location>
        <begin position="60"/>
        <end position="81"/>
    </location>
</feature>
<sequence>MAKPNKYAPLLCTIFMVIAIIGIVLGFVFKQALIPIILLLPTAIYEAYRTEGKSTKTASIVLLAVLVALMFLVLFDVQINITEILGSDQQYIGGYWVPLGDLRIVATTVITIISVILFTRTRGVYTRWLAVIIFVTSFVIIYLIDPAAFADLFKYGIDEALRRF</sequence>
<protein>
    <submittedName>
        <fullName evidence="2">Uncharacterized protein</fullName>
    </submittedName>
</protein>
<dbReference type="EMBL" id="LT859958">
    <property type="protein sequence ID" value="SMX54362.1"/>
    <property type="molecule type" value="Genomic_DNA"/>
</dbReference>
<keyword evidence="1" id="KW-0472">Membrane</keyword>
<dbReference type="RefSeq" id="WP_087862218.1">
    <property type="nucleotide sequence ID" value="NZ_LT859958.1"/>
</dbReference>
<keyword evidence="1" id="KW-1133">Transmembrane helix</keyword>
<proteinExistence type="predicted"/>
<feature type="transmembrane region" description="Helical" evidence="1">
    <location>
        <begin position="93"/>
        <end position="118"/>
    </location>
</feature>
<feature type="transmembrane region" description="Helical" evidence="1">
    <location>
        <begin position="32"/>
        <end position="48"/>
    </location>
</feature>
<organism evidence="2 3">
    <name type="scientific">Candidatus Brevifilum fermentans</name>
    <dbReference type="NCBI Taxonomy" id="1986204"/>
    <lineage>
        <taxon>Bacteria</taxon>
        <taxon>Bacillati</taxon>
        <taxon>Chloroflexota</taxon>
        <taxon>Anaerolineae</taxon>
        <taxon>Anaerolineales</taxon>
        <taxon>Anaerolineaceae</taxon>
        <taxon>Candidatus Brevifilum</taxon>
    </lineage>
</organism>
<name>A0A1Y6K3S8_9CHLR</name>
<dbReference type="KEGG" id="abat:CFX1CAM_1297"/>